<sequence length="93" mass="10056">MKSYPFNAQRPTSSVFEAPETLVVKVDSEGNSAIRSIGFVELNRSDFTLSSLLLAGIDPSSVSFSSSVGNRFQKSQELDSVNLDSLFSDDSSN</sequence>
<proteinExistence type="predicted"/>
<organism evidence="1">
    <name type="scientific">Dipodfec virus UA23Rod_920</name>
    <dbReference type="NCBI Taxonomy" id="2929334"/>
    <lineage>
        <taxon>Viruses</taxon>
        <taxon>Monodnaviria</taxon>
        <taxon>Sangervirae</taxon>
        <taxon>Phixviricota</taxon>
        <taxon>Malgrandaviricetes</taxon>
        <taxon>Petitvirales</taxon>
        <taxon>Microviridae</taxon>
    </lineage>
</organism>
<protein>
    <submittedName>
        <fullName evidence="1">Uncharacterized protein</fullName>
    </submittedName>
</protein>
<evidence type="ECO:0000313" key="1">
    <source>
        <dbReference type="EMBL" id="UPW41502.1"/>
    </source>
</evidence>
<reference evidence="1" key="1">
    <citation type="submission" date="2022-02" db="EMBL/GenBank/DDBJ databases">
        <title>Towards deciphering the DNA virus diversity associated with rodent species in the families Cricetidae and Heteromyidae.</title>
        <authorList>
            <person name="Lund M."/>
            <person name="Larsen B.B."/>
            <person name="Gryseels S."/>
            <person name="Kraberger S."/>
            <person name="Rowsey D.M."/>
            <person name="Steger L."/>
            <person name="Yule K.M."/>
            <person name="Upham N.S."/>
            <person name="Worobey M."/>
            <person name="Van Doorslaer K."/>
            <person name="Varsani A."/>
        </authorList>
    </citation>
    <scope>NUCLEOTIDE SEQUENCE</scope>
    <source>
        <strain evidence="1">UA23Rod_920</strain>
    </source>
</reference>
<name>A0A976R7M6_9VIRU</name>
<dbReference type="EMBL" id="OM869611">
    <property type="protein sequence ID" value="UPW41502.1"/>
    <property type="molecule type" value="Genomic_DNA"/>
</dbReference>
<accession>A0A976R7M6</accession>